<dbReference type="InterPro" id="IPR012349">
    <property type="entry name" value="Split_barrel_FMN-bd"/>
</dbReference>
<comment type="cofactor">
    <cofactor evidence="1">
        <name>FMN</name>
        <dbReference type="ChEBI" id="CHEBI:58210"/>
    </cofactor>
</comment>
<evidence type="ECO:0000313" key="6">
    <source>
        <dbReference type="EMBL" id="PIE33250.1"/>
    </source>
</evidence>
<dbReference type="GO" id="GO:0016646">
    <property type="term" value="F:oxidoreductase activity, acting on the CH-NH group of donors, NAD or NADP as acceptor"/>
    <property type="evidence" value="ECO:0007669"/>
    <property type="project" value="UniProtKB-ARBA"/>
</dbReference>
<evidence type="ECO:0000256" key="4">
    <source>
        <dbReference type="ARBA" id="ARBA00038054"/>
    </source>
</evidence>
<evidence type="ECO:0000256" key="3">
    <source>
        <dbReference type="ARBA" id="ARBA00022643"/>
    </source>
</evidence>
<dbReference type="GO" id="GO:0010181">
    <property type="term" value="F:FMN binding"/>
    <property type="evidence" value="ECO:0007669"/>
    <property type="project" value="InterPro"/>
</dbReference>
<evidence type="ECO:0000259" key="5">
    <source>
        <dbReference type="SMART" id="SM00903"/>
    </source>
</evidence>
<name>A0A2G6KCZ7_9ACTN</name>
<dbReference type="PANTHER" id="PTHR33798">
    <property type="entry name" value="FLAVOPROTEIN OXYGENASE"/>
    <property type="match status" value="1"/>
</dbReference>
<dbReference type="Pfam" id="PF01613">
    <property type="entry name" value="Flavin_Reduct"/>
    <property type="match status" value="1"/>
</dbReference>
<comment type="similarity">
    <text evidence="4">Belongs to the flavoredoxin family.</text>
</comment>
<proteinExistence type="inferred from homology"/>
<dbReference type="SUPFAM" id="SSF50475">
    <property type="entry name" value="FMN-binding split barrel"/>
    <property type="match status" value="1"/>
</dbReference>
<evidence type="ECO:0000256" key="2">
    <source>
        <dbReference type="ARBA" id="ARBA00022630"/>
    </source>
</evidence>
<dbReference type="Proteomes" id="UP000230914">
    <property type="component" value="Unassembled WGS sequence"/>
</dbReference>
<evidence type="ECO:0000313" key="7">
    <source>
        <dbReference type="Proteomes" id="UP000230914"/>
    </source>
</evidence>
<protein>
    <submittedName>
        <fullName evidence="6">Flavin reductase</fullName>
    </submittedName>
</protein>
<dbReference type="PANTHER" id="PTHR33798:SF5">
    <property type="entry name" value="FLAVIN REDUCTASE LIKE DOMAIN-CONTAINING PROTEIN"/>
    <property type="match status" value="1"/>
</dbReference>
<keyword evidence="2" id="KW-0285">Flavoprotein</keyword>
<feature type="domain" description="Flavin reductase like" evidence="5">
    <location>
        <begin position="33"/>
        <end position="184"/>
    </location>
</feature>
<evidence type="ECO:0000256" key="1">
    <source>
        <dbReference type="ARBA" id="ARBA00001917"/>
    </source>
</evidence>
<gene>
    <name evidence="6" type="ORF">CSA55_02185</name>
</gene>
<dbReference type="Gene3D" id="2.30.110.10">
    <property type="entry name" value="Electron Transport, Fmn-binding Protein, Chain A"/>
    <property type="match status" value="1"/>
</dbReference>
<dbReference type="AlphaFoldDB" id="A0A2G6KCZ7"/>
<reference evidence="6 7" key="1">
    <citation type="submission" date="2017-10" db="EMBL/GenBank/DDBJ databases">
        <title>Novel microbial diversity and functional potential in the marine mammal oral microbiome.</title>
        <authorList>
            <person name="Dudek N.K."/>
            <person name="Sun C.L."/>
            <person name="Burstein D."/>
            <person name="Kantor R.S."/>
            <person name="Aliaga Goltsman D.S."/>
            <person name="Bik E.M."/>
            <person name="Thomas B.C."/>
            <person name="Banfield J.F."/>
            <person name="Relman D.A."/>
        </authorList>
    </citation>
    <scope>NUCLEOTIDE SEQUENCE [LARGE SCALE GENOMIC DNA]</scope>
    <source>
        <strain evidence="6">DOLJORAL78_61_10</strain>
    </source>
</reference>
<dbReference type="SMART" id="SM00903">
    <property type="entry name" value="Flavin_Reduct"/>
    <property type="match status" value="1"/>
</dbReference>
<organism evidence="6 7">
    <name type="scientific">Ilumatobacter coccineus</name>
    <dbReference type="NCBI Taxonomy" id="467094"/>
    <lineage>
        <taxon>Bacteria</taxon>
        <taxon>Bacillati</taxon>
        <taxon>Actinomycetota</taxon>
        <taxon>Acidimicrobiia</taxon>
        <taxon>Acidimicrobiales</taxon>
        <taxon>Ilumatobacteraceae</taxon>
        <taxon>Ilumatobacter</taxon>
    </lineage>
</organism>
<dbReference type="EMBL" id="PDSL01000035">
    <property type="protein sequence ID" value="PIE33250.1"/>
    <property type="molecule type" value="Genomic_DNA"/>
</dbReference>
<sequence>MRHNPGWAAYPGPMANFLTKDLDTTDGYKLLLGLIVPRPIGWIGSRSADGVNNLAPFSFFGAVCANPPTVVFGASRAARRDTTANVLDTGVFTVNIVTSEVIDKVVASAAPIPSDTDEFDHAGLTPVMGTEVNAPMVGEARARLECRLSHHVQLGEDHGTDVIFGEIVAYHVDDDLLDGTRIDQAGLHAVGSHVANTYSRISDFFTVD</sequence>
<accession>A0A2G6KCZ7</accession>
<keyword evidence="3" id="KW-0288">FMN</keyword>
<dbReference type="InterPro" id="IPR002563">
    <property type="entry name" value="Flavin_Rdtase-like_dom"/>
</dbReference>
<comment type="caution">
    <text evidence="6">The sequence shown here is derived from an EMBL/GenBank/DDBJ whole genome shotgun (WGS) entry which is preliminary data.</text>
</comment>